<sequence>MKIRKTILSALRAGILCAVMLGVVAPKISAALIFVMPGFTSVVICTGAEMITLTLAPDGTPIEPQQIGAAPCVLSDLLQAAPAQIPLWRALELPQARLFAIKTSPLARATAFARPNPSRAPPVIL</sequence>
<name>A0A058ZQB2_9RHOB</name>
<dbReference type="RefSeq" id="WP_035247007.1">
    <property type="nucleotide sequence ID" value="NZ_AQQY01000001.1"/>
</dbReference>
<comment type="caution">
    <text evidence="1">The sequence shown here is derived from an EMBL/GenBank/DDBJ whole genome shotgun (WGS) entry which is preliminary data.</text>
</comment>
<dbReference type="AlphaFoldDB" id="A0A058ZQB2"/>
<gene>
    <name evidence="1" type="ORF">ATO10_01310</name>
</gene>
<proteinExistence type="predicted"/>
<evidence type="ECO:0000313" key="2">
    <source>
        <dbReference type="Proteomes" id="UP000024836"/>
    </source>
</evidence>
<dbReference type="EMBL" id="AQQY01000001">
    <property type="protein sequence ID" value="KCV83357.1"/>
    <property type="molecule type" value="Genomic_DNA"/>
</dbReference>
<keyword evidence="2" id="KW-1185">Reference proteome</keyword>
<dbReference type="OrthoDB" id="7876458at2"/>
<evidence type="ECO:0000313" key="1">
    <source>
        <dbReference type="EMBL" id="KCV83357.1"/>
    </source>
</evidence>
<dbReference type="Proteomes" id="UP000024836">
    <property type="component" value="Unassembled WGS sequence"/>
</dbReference>
<protein>
    <submittedName>
        <fullName evidence="1">Uncharacterized protein</fullName>
    </submittedName>
</protein>
<accession>A0A058ZQB2</accession>
<reference evidence="1 2" key="1">
    <citation type="submission" date="2013-04" db="EMBL/GenBank/DDBJ databases">
        <title>Shimia sp. 22II-S11-Z10 Genome Sequencing.</title>
        <authorList>
            <person name="Lai Q."/>
            <person name="Li G."/>
            <person name="Shao Z."/>
        </authorList>
    </citation>
    <scope>NUCLEOTIDE SEQUENCE [LARGE SCALE GENOMIC DNA]</scope>
    <source>
        <strain evidence="2">22II-S11-Z10</strain>
    </source>
</reference>
<organism evidence="1 2">
    <name type="scientific">Actibacterium atlanticum</name>
    <dbReference type="NCBI Taxonomy" id="1461693"/>
    <lineage>
        <taxon>Bacteria</taxon>
        <taxon>Pseudomonadati</taxon>
        <taxon>Pseudomonadota</taxon>
        <taxon>Alphaproteobacteria</taxon>
        <taxon>Rhodobacterales</taxon>
        <taxon>Roseobacteraceae</taxon>
        <taxon>Actibacterium</taxon>
    </lineage>
</organism>